<feature type="region of interest" description="Disordered" evidence="5">
    <location>
        <begin position="518"/>
        <end position="624"/>
    </location>
</feature>
<feature type="region of interest" description="Disordered" evidence="5">
    <location>
        <begin position="100"/>
        <end position="127"/>
    </location>
</feature>
<dbReference type="InterPro" id="IPR051187">
    <property type="entry name" value="Pre-mRNA_3'-end_processing_reg"/>
</dbReference>
<organism evidence="7 8">
    <name type="scientific">Smittium megazygosporum</name>
    <dbReference type="NCBI Taxonomy" id="133381"/>
    <lineage>
        <taxon>Eukaryota</taxon>
        <taxon>Fungi</taxon>
        <taxon>Fungi incertae sedis</taxon>
        <taxon>Zoopagomycota</taxon>
        <taxon>Kickxellomycotina</taxon>
        <taxon>Harpellomycetes</taxon>
        <taxon>Harpellales</taxon>
        <taxon>Legeriomycetaceae</taxon>
        <taxon>Smittium</taxon>
    </lineage>
</organism>
<evidence type="ECO:0000256" key="3">
    <source>
        <dbReference type="ARBA" id="ARBA00022664"/>
    </source>
</evidence>
<feature type="compositionally biased region" description="Basic and acidic residues" evidence="5">
    <location>
        <begin position="370"/>
        <end position="384"/>
    </location>
</feature>
<feature type="compositionally biased region" description="Pro residues" evidence="5">
    <location>
        <begin position="408"/>
        <end position="419"/>
    </location>
</feature>
<feature type="compositionally biased region" description="Acidic residues" evidence="5">
    <location>
        <begin position="1"/>
        <end position="10"/>
    </location>
</feature>
<comment type="subcellular location">
    <subcellularLocation>
        <location evidence="1">Nucleus</location>
    </subcellularLocation>
</comment>
<reference evidence="7 8" key="1">
    <citation type="journal article" date="2018" name="MBio">
        <title>Comparative Genomics Reveals the Core Gene Toolbox for the Fungus-Insect Symbiosis.</title>
        <authorList>
            <person name="Wang Y."/>
            <person name="Stata M."/>
            <person name="Wang W."/>
            <person name="Stajich J.E."/>
            <person name="White M.M."/>
            <person name="Moncalvo J.M."/>
        </authorList>
    </citation>
    <scope>NUCLEOTIDE SEQUENCE [LARGE SCALE GENOMIC DNA]</scope>
    <source>
        <strain evidence="7 8">SC-DP-2</strain>
    </source>
</reference>
<dbReference type="GO" id="GO:0006397">
    <property type="term" value="P:mRNA processing"/>
    <property type="evidence" value="ECO:0007669"/>
    <property type="project" value="UniProtKB-KW"/>
</dbReference>
<feature type="compositionally biased region" description="Polar residues" evidence="5">
    <location>
        <begin position="586"/>
        <end position="600"/>
    </location>
</feature>
<comment type="caution">
    <text evidence="7">The sequence shown here is derived from an EMBL/GenBank/DDBJ whole genome shotgun (WGS) entry which is preliminary data.</text>
</comment>
<dbReference type="EMBL" id="MBFS01001431">
    <property type="protein sequence ID" value="PVV01031.1"/>
    <property type="molecule type" value="Genomic_DNA"/>
</dbReference>
<dbReference type="Pfam" id="PF05182">
    <property type="entry name" value="Fip1"/>
    <property type="match status" value="1"/>
</dbReference>
<dbReference type="AlphaFoldDB" id="A0A2T9Z8V8"/>
<evidence type="ECO:0000256" key="5">
    <source>
        <dbReference type="SAM" id="MobiDB-lite"/>
    </source>
</evidence>
<feature type="compositionally biased region" description="Polar residues" evidence="5">
    <location>
        <begin position="348"/>
        <end position="369"/>
    </location>
</feature>
<dbReference type="STRING" id="133381.A0A2T9Z8V8"/>
<evidence type="ECO:0000256" key="1">
    <source>
        <dbReference type="ARBA" id="ARBA00004123"/>
    </source>
</evidence>
<name>A0A2T9Z8V8_9FUNG</name>
<protein>
    <recommendedName>
        <fullName evidence="6">Pre-mRNA polyadenylation factor Fip1 domain-containing protein</fullName>
    </recommendedName>
</protein>
<feature type="compositionally biased region" description="Basic and acidic residues" evidence="5">
    <location>
        <begin position="573"/>
        <end position="585"/>
    </location>
</feature>
<feature type="compositionally biased region" description="Basic and acidic residues" evidence="5">
    <location>
        <begin position="601"/>
        <end position="624"/>
    </location>
</feature>
<proteinExistence type="inferred from homology"/>
<feature type="region of interest" description="Disordered" evidence="5">
    <location>
        <begin position="310"/>
        <end position="419"/>
    </location>
</feature>
<dbReference type="PANTHER" id="PTHR13484:SF0">
    <property type="entry name" value="PRE-MRNA 3'-END-PROCESSING FACTOR FIP1"/>
    <property type="match status" value="1"/>
</dbReference>
<evidence type="ECO:0000313" key="8">
    <source>
        <dbReference type="Proteomes" id="UP000245609"/>
    </source>
</evidence>
<dbReference type="GO" id="GO:0005847">
    <property type="term" value="C:mRNA cleavage and polyadenylation specificity factor complex"/>
    <property type="evidence" value="ECO:0007669"/>
    <property type="project" value="TreeGrafter"/>
</dbReference>
<keyword evidence="8" id="KW-1185">Reference proteome</keyword>
<feature type="compositionally biased region" description="Basic and acidic residues" evidence="5">
    <location>
        <begin position="322"/>
        <end position="334"/>
    </location>
</feature>
<gene>
    <name evidence="7" type="ORF">BB560_004567</name>
</gene>
<evidence type="ECO:0000256" key="4">
    <source>
        <dbReference type="ARBA" id="ARBA00023242"/>
    </source>
</evidence>
<feature type="compositionally biased region" description="Low complexity" evidence="5">
    <location>
        <begin position="310"/>
        <end position="319"/>
    </location>
</feature>
<accession>A0A2T9Z8V8</accession>
<comment type="similarity">
    <text evidence="2">Belongs to the FIP1 family.</text>
</comment>
<dbReference type="PANTHER" id="PTHR13484">
    <property type="entry name" value="FIP1-LIKE 1 PROTEIN"/>
    <property type="match status" value="1"/>
</dbReference>
<evidence type="ECO:0000259" key="6">
    <source>
        <dbReference type="Pfam" id="PF05182"/>
    </source>
</evidence>
<dbReference type="OrthoDB" id="1917198at2759"/>
<feature type="domain" description="Pre-mRNA polyadenylation factor Fip1" evidence="6">
    <location>
        <begin position="185"/>
        <end position="227"/>
    </location>
</feature>
<keyword evidence="4" id="KW-0539">Nucleus</keyword>
<feature type="region of interest" description="Disordered" evidence="5">
    <location>
        <begin position="1"/>
        <end position="30"/>
    </location>
</feature>
<evidence type="ECO:0000313" key="7">
    <source>
        <dbReference type="EMBL" id="PVV01031.1"/>
    </source>
</evidence>
<feature type="compositionally biased region" description="Basic and acidic residues" evidence="5">
    <location>
        <begin position="117"/>
        <end position="127"/>
    </location>
</feature>
<keyword evidence="3" id="KW-0507">mRNA processing</keyword>
<sequence>MDADFSDEDAFLYGDNPPQSIADPNTTNNETNEIQEVPLEANIEDVNLPFQTDETEIIVQEPIIKTPPKIDHIPEINIHQETQENNLNLGNDSSDDDIDFIFGDSVGPANPSEPTGEESKDNKNSEGKKLVGKYPSILEFIAPEASLFVIYFYLIMNDLNQVLKVQEGQLDLLNAPNIEDVLIYDYDLGVGAEKPWLKPGADITDYFNFGFTEQTWKLYCVKQKVLREKFNPSNIKNLPESLSSHPEISILKPDESKKNFMPIPPLFPGGIQPLSNPPMGPPLMGMGNIPLVPGMPHPMQQRMQPGMPMMMGSMMMPNMNKSVDKPDQQDKPQIKDIAPTFQPERNKPTATPNSSKDLNELPSANQNRSESGKPTDFNKSKEDINNSTPLENEVPEGNPQKSSNTQSPKPPINIPLPPNMIPPVNMAQNPPTRPLNQPMPGLPMGMNFPMNNMMVGGPLNMMNPMGGMNPMVPIQNRQMMPGFPNQMDRMMGFPGQNQKMMFPNPQQQMMMRGMGMQPNLNQQMNLNPGPHGGQNMNPLDPNAALPLNDGTDRRQGSVAQSIEDGRNGSAKYQRGDNRGNFDDNRSTGYPPSNRNFSPQRSNRDFSRDSERHYRDDQNGRQKYSRDERYLSKFVSLTRLTFVQNSN</sequence>
<feature type="compositionally biased region" description="Low complexity" evidence="5">
    <location>
        <begin position="518"/>
        <end position="529"/>
    </location>
</feature>
<evidence type="ECO:0000256" key="2">
    <source>
        <dbReference type="ARBA" id="ARBA00007459"/>
    </source>
</evidence>
<dbReference type="InterPro" id="IPR007854">
    <property type="entry name" value="Fip1_dom"/>
</dbReference>
<dbReference type="Proteomes" id="UP000245609">
    <property type="component" value="Unassembled WGS sequence"/>
</dbReference>